<dbReference type="InterPro" id="IPR008271">
    <property type="entry name" value="Ser/Thr_kinase_AS"/>
</dbReference>
<keyword evidence="3" id="KW-0808">Transferase</keyword>
<feature type="compositionally biased region" description="Basic and acidic residues" evidence="12">
    <location>
        <begin position="720"/>
        <end position="733"/>
    </location>
</feature>
<evidence type="ECO:0000256" key="2">
    <source>
        <dbReference type="ARBA" id="ARBA00022527"/>
    </source>
</evidence>
<keyword evidence="13" id="KW-1133">Transmembrane helix</keyword>
<sequence>MASAVAAYSLHCGSLGGHEVAHAGAAAADVEASADPAALHELYQKFLRHGAIAGEALSAPGDRVVPERGAGAAAPTGGAPLVPGPPSRFEQDFERLELLGRGAFGEVWRCRHRLDGHEYAVKMVQFRSRASDGDRLRQRVAREVEVQASLAHPGIVRYHTSWVEGHWACSEGPRAHGSRPRHVVEAVGGASSASPSFREESEESGVVFGEASSAGTVELEPLPPVEIVPACGEPEFCATLYIQSELCSKDTLHSWIAQRNAAFASGQLTEEQREQWQRQACRIFAQVADAVAHLHAQACVHRDLKPANILFGRDGGARVADFGLARGSSRELGGRAALSAGRAAGRAGALPRTRAVGTPAYASPEQLAGMAARPAGDVYSLGVVLAELLCPVQTQMERAKLIEGLRSSQRSSGQLPPSVHLASPVVERMVMDMTHPKPAARPSAWEVALWAPRLCREVRRQRPAPGAWRLGVPAAGALPPAPEPPVASVALEPLLEGTPPAQLEAPEELPADEHAEGPPATLQQQIASGRSAGLAAGAQLQQDVQGQGGQIEMLGGQPKPSLRTSAGQHAPAARVLRAAPGRADVQQGLLRGACCRGRGRPAAAAAEDDGCGGDQAGEEGEAGQGQTIQVGDFLQVSRGHGGENDVFALLLLGALLCSTLVLFSAVMSLGAARRGGHLAADLPLRAGPLAWYAAQVFPFVLRMMSGPRHGADDAPAGARTRAESESVRTTREL</sequence>
<evidence type="ECO:0000256" key="1">
    <source>
        <dbReference type="ARBA" id="ARBA00012513"/>
    </source>
</evidence>
<comment type="similarity">
    <text evidence="8">Belongs to the protein kinase superfamily. Ser/Thr protein kinase family. GCN2 subfamily.</text>
</comment>
<dbReference type="PROSITE" id="PS00108">
    <property type="entry name" value="PROTEIN_KINASE_ST"/>
    <property type="match status" value="1"/>
</dbReference>
<evidence type="ECO:0000256" key="12">
    <source>
        <dbReference type="SAM" id="MobiDB-lite"/>
    </source>
</evidence>
<dbReference type="InterPro" id="IPR011009">
    <property type="entry name" value="Kinase-like_dom_sf"/>
</dbReference>
<keyword evidence="16" id="KW-1185">Reference proteome</keyword>
<evidence type="ECO:0000256" key="5">
    <source>
        <dbReference type="ARBA" id="ARBA00022777"/>
    </source>
</evidence>
<evidence type="ECO:0000256" key="4">
    <source>
        <dbReference type="ARBA" id="ARBA00022741"/>
    </source>
</evidence>
<dbReference type="InterPro" id="IPR000719">
    <property type="entry name" value="Prot_kinase_dom"/>
</dbReference>
<evidence type="ECO:0000256" key="8">
    <source>
        <dbReference type="ARBA" id="ARBA00037982"/>
    </source>
</evidence>
<evidence type="ECO:0000256" key="9">
    <source>
        <dbReference type="ARBA" id="ARBA00048659"/>
    </source>
</evidence>
<evidence type="ECO:0000256" key="13">
    <source>
        <dbReference type="SAM" id="Phobius"/>
    </source>
</evidence>
<accession>A0ABN9SXF1</accession>
<feature type="domain" description="Protein kinase" evidence="14">
    <location>
        <begin position="93"/>
        <end position="454"/>
    </location>
</feature>
<dbReference type="SUPFAM" id="SSF56112">
    <property type="entry name" value="Protein kinase-like (PK-like)"/>
    <property type="match status" value="1"/>
</dbReference>
<dbReference type="InterPro" id="IPR017441">
    <property type="entry name" value="Protein_kinase_ATP_BS"/>
</dbReference>
<keyword evidence="4 11" id="KW-0547">Nucleotide-binding</keyword>
<keyword evidence="2" id="KW-0723">Serine/threonine-protein kinase</keyword>
<dbReference type="Pfam" id="PF00069">
    <property type="entry name" value="Pkinase"/>
    <property type="match status" value="2"/>
</dbReference>
<comment type="caution">
    <text evidence="15">The sequence shown here is derived from an EMBL/GenBank/DDBJ whole genome shotgun (WGS) entry which is preliminary data.</text>
</comment>
<dbReference type="PROSITE" id="PS00107">
    <property type="entry name" value="PROTEIN_KINASE_ATP"/>
    <property type="match status" value="1"/>
</dbReference>
<dbReference type="SMART" id="SM00220">
    <property type="entry name" value="S_TKc"/>
    <property type="match status" value="1"/>
</dbReference>
<organism evidence="15 16">
    <name type="scientific">Prorocentrum cordatum</name>
    <dbReference type="NCBI Taxonomy" id="2364126"/>
    <lineage>
        <taxon>Eukaryota</taxon>
        <taxon>Sar</taxon>
        <taxon>Alveolata</taxon>
        <taxon>Dinophyceae</taxon>
        <taxon>Prorocentrales</taxon>
        <taxon>Prorocentraceae</taxon>
        <taxon>Prorocentrum</taxon>
    </lineage>
</organism>
<dbReference type="PANTHER" id="PTHR11042:SF160">
    <property type="entry name" value="EUKARYOTIC TRANSLATION INITIATION FACTOR 2-ALPHA KINASE 1"/>
    <property type="match status" value="1"/>
</dbReference>
<evidence type="ECO:0000256" key="3">
    <source>
        <dbReference type="ARBA" id="ARBA00022679"/>
    </source>
</evidence>
<dbReference type="Proteomes" id="UP001189429">
    <property type="component" value="Unassembled WGS sequence"/>
</dbReference>
<keyword evidence="13" id="KW-0472">Membrane</keyword>
<dbReference type="EC" id="2.7.11.1" evidence="1"/>
<keyword evidence="7" id="KW-0652">Protein synthesis inhibitor</keyword>
<reference evidence="15" key="1">
    <citation type="submission" date="2023-10" db="EMBL/GenBank/DDBJ databases">
        <authorList>
            <person name="Chen Y."/>
            <person name="Shah S."/>
            <person name="Dougan E. K."/>
            <person name="Thang M."/>
            <person name="Chan C."/>
        </authorList>
    </citation>
    <scope>NUCLEOTIDE SEQUENCE [LARGE SCALE GENOMIC DNA]</scope>
</reference>
<evidence type="ECO:0000313" key="16">
    <source>
        <dbReference type="Proteomes" id="UP001189429"/>
    </source>
</evidence>
<feature type="compositionally biased region" description="Acidic residues" evidence="12">
    <location>
        <begin position="606"/>
        <end position="621"/>
    </location>
</feature>
<keyword evidence="6 11" id="KW-0067">ATP-binding</keyword>
<feature type="region of interest" description="Disordered" evidence="12">
    <location>
        <begin position="604"/>
        <end position="625"/>
    </location>
</feature>
<dbReference type="PROSITE" id="PS50011">
    <property type="entry name" value="PROTEIN_KINASE_DOM"/>
    <property type="match status" value="1"/>
</dbReference>
<dbReference type="InterPro" id="IPR050339">
    <property type="entry name" value="CC_SR_Kinase"/>
</dbReference>
<keyword evidence="13" id="KW-0812">Transmembrane</keyword>
<evidence type="ECO:0000256" key="11">
    <source>
        <dbReference type="PROSITE-ProRule" id="PRU10141"/>
    </source>
</evidence>
<dbReference type="EMBL" id="CAUYUJ010014125">
    <property type="protein sequence ID" value="CAK0837257.1"/>
    <property type="molecule type" value="Genomic_DNA"/>
</dbReference>
<dbReference type="Gene3D" id="1.10.510.10">
    <property type="entry name" value="Transferase(Phosphotransferase) domain 1"/>
    <property type="match status" value="1"/>
</dbReference>
<evidence type="ECO:0000313" key="15">
    <source>
        <dbReference type="EMBL" id="CAK0837257.1"/>
    </source>
</evidence>
<feature type="transmembrane region" description="Helical" evidence="13">
    <location>
        <begin position="646"/>
        <end position="669"/>
    </location>
</feature>
<dbReference type="Gene3D" id="3.30.200.20">
    <property type="entry name" value="Phosphorylase Kinase, domain 1"/>
    <property type="match status" value="1"/>
</dbReference>
<feature type="binding site" evidence="11">
    <location>
        <position position="122"/>
    </location>
    <ligand>
        <name>ATP</name>
        <dbReference type="ChEBI" id="CHEBI:30616"/>
    </ligand>
</feature>
<gene>
    <name evidence="15" type="ORF">PCOR1329_LOCUS33505</name>
</gene>
<proteinExistence type="inferred from homology"/>
<evidence type="ECO:0000259" key="14">
    <source>
        <dbReference type="PROSITE" id="PS50011"/>
    </source>
</evidence>
<evidence type="ECO:0000256" key="10">
    <source>
        <dbReference type="ARBA" id="ARBA00048977"/>
    </source>
</evidence>
<keyword evidence="5" id="KW-0418">Kinase</keyword>
<feature type="compositionally biased region" description="Low complexity" evidence="12">
    <location>
        <begin position="69"/>
        <end position="81"/>
    </location>
</feature>
<evidence type="ECO:0000256" key="7">
    <source>
        <dbReference type="ARBA" id="ARBA00023193"/>
    </source>
</evidence>
<feature type="region of interest" description="Disordered" evidence="12">
    <location>
        <begin position="63"/>
        <end position="86"/>
    </location>
</feature>
<comment type="catalytic activity">
    <reaction evidence="9">
        <text>L-threonyl-[protein] + ATP = O-phospho-L-threonyl-[protein] + ADP + H(+)</text>
        <dbReference type="Rhea" id="RHEA:46608"/>
        <dbReference type="Rhea" id="RHEA-COMP:11060"/>
        <dbReference type="Rhea" id="RHEA-COMP:11605"/>
        <dbReference type="ChEBI" id="CHEBI:15378"/>
        <dbReference type="ChEBI" id="CHEBI:30013"/>
        <dbReference type="ChEBI" id="CHEBI:30616"/>
        <dbReference type="ChEBI" id="CHEBI:61977"/>
        <dbReference type="ChEBI" id="CHEBI:456216"/>
        <dbReference type="EC" id="2.7.11.1"/>
    </reaction>
    <physiologicalReaction direction="left-to-right" evidence="9">
        <dbReference type="Rhea" id="RHEA:46609"/>
    </physiologicalReaction>
</comment>
<name>A0ABN9SXF1_9DINO</name>
<dbReference type="PANTHER" id="PTHR11042">
    <property type="entry name" value="EUKARYOTIC TRANSLATION INITIATION FACTOR 2-ALPHA KINASE EIF2-ALPHA KINASE -RELATED"/>
    <property type="match status" value="1"/>
</dbReference>
<comment type="catalytic activity">
    <reaction evidence="10">
        <text>L-seryl-[protein] + ATP = O-phospho-L-seryl-[protein] + ADP + H(+)</text>
        <dbReference type="Rhea" id="RHEA:17989"/>
        <dbReference type="Rhea" id="RHEA-COMP:9863"/>
        <dbReference type="Rhea" id="RHEA-COMP:11604"/>
        <dbReference type="ChEBI" id="CHEBI:15378"/>
        <dbReference type="ChEBI" id="CHEBI:29999"/>
        <dbReference type="ChEBI" id="CHEBI:30616"/>
        <dbReference type="ChEBI" id="CHEBI:83421"/>
        <dbReference type="ChEBI" id="CHEBI:456216"/>
        <dbReference type="EC" id="2.7.11.1"/>
    </reaction>
    <physiologicalReaction direction="left-to-right" evidence="10">
        <dbReference type="Rhea" id="RHEA:17990"/>
    </physiologicalReaction>
</comment>
<feature type="region of interest" description="Disordered" evidence="12">
    <location>
        <begin position="708"/>
        <end position="733"/>
    </location>
</feature>
<evidence type="ECO:0000256" key="6">
    <source>
        <dbReference type="ARBA" id="ARBA00022840"/>
    </source>
</evidence>
<protein>
    <recommendedName>
        <fullName evidence="1">non-specific serine/threonine protein kinase</fullName>
        <ecNumber evidence="1">2.7.11.1</ecNumber>
    </recommendedName>
</protein>